<sequence length="335" mass="37482">SLSSSILLVSLSLCFLVSTQQQNLSYKKSSSLNHMATVVYQSYFESQHFEPRALKLRLSSPNNLHLSTPLKSHFQDSPITPQESNTTTNAASLSTPGPNPGSNSVSWSFLESLSNSSSNDEEKKTLSLFQSPSSRRTLSDESLALCTESLGSETGSDIIHEDEYLFSVSSESQTVETRTASATSRPSRQDKRRNAMASLPPPLTSMSGFDCIEVKSHRENGRLVMTAAKPPPRNRCLQDRSNGCVRLAILIGSDDHIEAETKEEEEEETTYTMRDNEEDIPEYYEEEEEVGEEAEKEEEIEVKGVEKIQRSRRCIEGDRRNRGFLNWESFCVATS</sequence>
<feature type="non-terminal residue" evidence="5">
    <location>
        <position position="1"/>
    </location>
</feature>
<gene>
    <name evidence="5" type="ORF">CARUB_v10014135mg</name>
</gene>
<feature type="region of interest" description="Disordered" evidence="2">
    <location>
        <begin position="169"/>
        <end position="204"/>
    </location>
</feature>
<feature type="region of interest" description="Disordered" evidence="2">
    <location>
        <begin position="259"/>
        <end position="298"/>
    </location>
</feature>
<dbReference type="KEGG" id="crb:17893856"/>
<evidence type="ECO:0000313" key="6">
    <source>
        <dbReference type="Proteomes" id="UP000029121"/>
    </source>
</evidence>
<dbReference type="Pfam" id="PF11250">
    <property type="entry name" value="FAF"/>
    <property type="match status" value="1"/>
</dbReference>
<dbReference type="Proteomes" id="UP000029121">
    <property type="component" value="Unassembled WGS sequence"/>
</dbReference>
<dbReference type="eggNOG" id="ENOG502QVU6">
    <property type="taxonomic scope" value="Eukaryota"/>
</dbReference>
<proteinExistence type="inferred from homology"/>
<protein>
    <recommendedName>
        <fullName evidence="4">FAF domain-containing protein</fullName>
    </recommendedName>
</protein>
<evidence type="ECO:0000313" key="5">
    <source>
        <dbReference type="EMBL" id="EOA30990.1"/>
    </source>
</evidence>
<evidence type="ECO:0000256" key="3">
    <source>
        <dbReference type="SAM" id="SignalP"/>
    </source>
</evidence>
<evidence type="ECO:0000256" key="1">
    <source>
        <dbReference type="ARBA" id="ARBA00008690"/>
    </source>
</evidence>
<feature type="region of interest" description="Disordered" evidence="2">
    <location>
        <begin position="67"/>
        <end position="107"/>
    </location>
</feature>
<feature type="compositionally biased region" description="Polar residues" evidence="2">
    <location>
        <begin position="169"/>
        <end position="186"/>
    </location>
</feature>
<name>R0HZJ5_9BRAS</name>
<keyword evidence="6" id="KW-1185">Reference proteome</keyword>
<dbReference type="PANTHER" id="PTHR33155">
    <property type="entry name" value="FANTASTIC FOUR-LIKE PROTEIN (DUF3049)"/>
    <property type="match status" value="1"/>
</dbReference>
<feature type="compositionally biased region" description="Polar residues" evidence="2">
    <location>
        <begin position="67"/>
        <end position="83"/>
    </location>
</feature>
<comment type="similarity">
    <text evidence="1">Belongs to the fantastic four family.</text>
</comment>
<feature type="signal peptide" evidence="3">
    <location>
        <begin position="1"/>
        <end position="21"/>
    </location>
</feature>
<evidence type="ECO:0000256" key="2">
    <source>
        <dbReference type="SAM" id="MobiDB-lite"/>
    </source>
</evidence>
<feature type="domain" description="FAF" evidence="4">
    <location>
        <begin position="198"/>
        <end position="248"/>
    </location>
</feature>
<dbReference type="PANTHER" id="PTHR33155:SF15">
    <property type="entry name" value="PROTEIN FANTASTIC FOUR 4"/>
    <property type="match status" value="1"/>
</dbReference>
<keyword evidence="3" id="KW-0732">Signal</keyword>
<feature type="chain" id="PRO_5004342768" description="FAF domain-containing protein" evidence="3">
    <location>
        <begin position="22"/>
        <end position="335"/>
    </location>
</feature>
<accession>R0HZJ5</accession>
<organism evidence="5 6">
    <name type="scientific">Capsella rubella</name>
    <dbReference type="NCBI Taxonomy" id="81985"/>
    <lineage>
        <taxon>Eukaryota</taxon>
        <taxon>Viridiplantae</taxon>
        <taxon>Streptophyta</taxon>
        <taxon>Embryophyta</taxon>
        <taxon>Tracheophyta</taxon>
        <taxon>Spermatophyta</taxon>
        <taxon>Magnoliopsida</taxon>
        <taxon>eudicotyledons</taxon>
        <taxon>Gunneridae</taxon>
        <taxon>Pentapetalae</taxon>
        <taxon>rosids</taxon>
        <taxon>malvids</taxon>
        <taxon>Brassicales</taxon>
        <taxon>Brassicaceae</taxon>
        <taxon>Camelineae</taxon>
        <taxon>Capsella</taxon>
    </lineage>
</organism>
<feature type="compositionally biased region" description="Low complexity" evidence="2">
    <location>
        <begin position="84"/>
        <end position="95"/>
    </location>
</feature>
<feature type="compositionally biased region" description="Acidic residues" evidence="2">
    <location>
        <begin position="276"/>
        <end position="298"/>
    </location>
</feature>
<dbReference type="EMBL" id="KB870807">
    <property type="protein sequence ID" value="EOA30990.1"/>
    <property type="molecule type" value="Genomic_DNA"/>
</dbReference>
<dbReference type="STRING" id="81985.R0HZJ5"/>
<dbReference type="InterPro" id="IPR046431">
    <property type="entry name" value="FAF_dom"/>
</dbReference>
<reference evidence="6" key="1">
    <citation type="journal article" date="2013" name="Nat. Genet.">
        <title>The Capsella rubella genome and the genomic consequences of rapid mating system evolution.</title>
        <authorList>
            <person name="Slotte T."/>
            <person name="Hazzouri K.M."/>
            <person name="Agren J.A."/>
            <person name="Koenig D."/>
            <person name="Maumus F."/>
            <person name="Guo Y.L."/>
            <person name="Steige K."/>
            <person name="Platts A.E."/>
            <person name="Escobar J.S."/>
            <person name="Newman L.K."/>
            <person name="Wang W."/>
            <person name="Mandakova T."/>
            <person name="Vello E."/>
            <person name="Smith L.M."/>
            <person name="Henz S.R."/>
            <person name="Steffen J."/>
            <person name="Takuno S."/>
            <person name="Brandvain Y."/>
            <person name="Coop G."/>
            <person name="Andolfatto P."/>
            <person name="Hu T.T."/>
            <person name="Blanchette M."/>
            <person name="Clark R.M."/>
            <person name="Quesneville H."/>
            <person name="Nordborg M."/>
            <person name="Gaut B.S."/>
            <person name="Lysak M.A."/>
            <person name="Jenkins J."/>
            <person name="Grimwood J."/>
            <person name="Chapman J."/>
            <person name="Prochnik S."/>
            <person name="Shu S."/>
            <person name="Rokhsar D."/>
            <person name="Schmutz J."/>
            <person name="Weigel D."/>
            <person name="Wright S.I."/>
        </authorList>
    </citation>
    <scope>NUCLEOTIDE SEQUENCE [LARGE SCALE GENOMIC DNA]</scope>
    <source>
        <strain evidence="6">cv. Monte Gargano</strain>
    </source>
</reference>
<evidence type="ECO:0000259" key="4">
    <source>
        <dbReference type="Pfam" id="PF11250"/>
    </source>
</evidence>
<dbReference type="InterPro" id="IPR021410">
    <property type="entry name" value="FAF"/>
</dbReference>
<dbReference type="AlphaFoldDB" id="R0HZJ5"/>
<dbReference type="OrthoDB" id="1916983at2759"/>